<name>B3S154_TRIAD</name>
<dbReference type="InParanoid" id="B3S154"/>
<dbReference type="STRING" id="10228.B3S154"/>
<dbReference type="HOGENOM" id="CLU_2161585_0_0_1"/>
<dbReference type="PhylomeDB" id="B3S154"/>
<evidence type="ECO:0000313" key="2">
    <source>
        <dbReference type="EMBL" id="EDV23178.1"/>
    </source>
</evidence>
<organism evidence="2 3">
    <name type="scientific">Trichoplax adhaerens</name>
    <name type="common">Trichoplax reptans</name>
    <dbReference type="NCBI Taxonomy" id="10228"/>
    <lineage>
        <taxon>Eukaryota</taxon>
        <taxon>Metazoa</taxon>
        <taxon>Placozoa</taxon>
        <taxon>Uniplacotomia</taxon>
        <taxon>Trichoplacea</taxon>
        <taxon>Trichoplacidae</taxon>
        <taxon>Trichoplax</taxon>
    </lineage>
</organism>
<gene>
    <name evidence="2" type="ORF">TRIADDRAFT_58201</name>
</gene>
<accession>B3S154</accession>
<dbReference type="InterPro" id="IPR013083">
    <property type="entry name" value="Znf_RING/FYVE/PHD"/>
</dbReference>
<dbReference type="GeneID" id="6755301"/>
<dbReference type="Gene3D" id="3.30.40.10">
    <property type="entry name" value="Zinc/RING finger domain, C3HC4 (zinc finger)"/>
    <property type="match status" value="1"/>
</dbReference>
<dbReference type="SUPFAM" id="SSF57903">
    <property type="entry name" value="FYVE/PHD zinc finger"/>
    <property type="match status" value="1"/>
</dbReference>
<dbReference type="InterPro" id="IPR011011">
    <property type="entry name" value="Znf_FYVE_PHD"/>
</dbReference>
<dbReference type="OrthoDB" id="420032at2759"/>
<reference evidence="2 3" key="1">
    <citation type="journal article" date="2008" name="Nature">
        <title>The Trichoplax genome and the nature of placozoans.</title>
        <authorList>
            <person name="Srivastava M."/>
            <person name="Begovic E."/>
            <person name="Chapman J."/>
            <person name="Putnam N.H."/>
            <person name="Hellsten U."/>
            <person name="Kawashima T."/>
            <person name="Kuo A."/>
            <person name="Mitros T."/>
            <person name="Salamov A."/>
            <person name="Carpenter M.L."/>
            <person name="Signorovitch A.Y."/>
            <person name="Moreno M.A."/>
            <person name="Kamm K."/>
            <person name="Grimwood J."/>
            <person name="Schmutz J."/>
            <person name="Shapiro H."/>
            <person name="Grigoriev I.V."/>
            <person name="Buss L.W."/>
            <person name="Schierwater B."/>
            <person name="Dellaporta S.L."/>
            <person name="Rokhsar D.S."/>
        </authorList>
    </citation>
    <scope>NUCLEOTIDE SEQUENCE [LARGE SCALE GENOMIC DNA]</scope>
    <source>
        <strain evidence="2 3">Grell-BS-1999</strain>
    </source>
</reference>
<keyword evidence="3" id="KW-1185">Reference proteome</keyword>
<dbReference type="CTD" id="6755301"/>
<evidence type="ECO:0000259" key="1">
    <source>
        <dbReference type="Pfam" id="PF22601"/>
    </source>
</evidence>
<dbReference type="InterPro" id="IPR054386">
    <property type="entry name" value="RIM_Znf"/>
</dbReference>
<sequence>MITHKGKNEKLTLKTDSKITTTIIKGVKDKRETASNLKKEVNQYDQAKPVREKNICGICRKTKFAEGGGNHCKFCDRRVCKRCGKFITNKKQEAMSDSIALKNILKPSIFA</sequence>
<dbReference type="AlphaFoldDB" id="B3S154"/>
<evidence type="ECO:0000313" key="3">
    <source>
        <dbReference type="Proteomes" id="UP000009022"/>
    </source>
</evidence>
<dbReference type="Pfam" id="PF22601">
    <property type="entry name" value="RIM2a_ZnF"/>
    <property type="match status" value="1"/>
</dbReference>
<dbReference type="EMBL" id="DS985247">
    <property type="protein sequence ID" value="EDV23178.1"/>
    <property type="molecule type" value="Genomic_DNA"/>
</dbReference>
<dbReference type="RefSeq" id="XP_002114088.1">
    <property type="nucleotide sequence ID" value="XM_002114052.1"/>
</dbReference>
<feature type="domain" description="RIM zinc finger" evidence="1">
    <location>
        <begin position="56"/>
        <end position="88"/>
    </location>
</feature>
<dbReference type="Proteomes" id="UP000009022">
    <property type="component" value="Unassembled WGS sequence"/>
</dbReference>
<proteinExistence type="predicted"/>
<dbReference type="KEGG" id="tad:TRIADDRAFT_58201"/>
<protein>
    <recommendedName>
        <fullName evidence="1">RIM zinc finger domain-containing protein</fullName>
    </recommendedName>
</protein>